<dbReference type="Proteomes" id="UP000238634">
    <property type="component" value="Unassembled WGS sequence"/>
</dbReference>
<accession>A0A2T1D3K8</accession>
<gene>
    <name evidence="1" type="ORF">C7B65_25360</name>
</gene>
<protein>
    <submittedName>
        <fullName evidence="1">Uncharacterized protein</fullName>
    </submittedName>
</protein>
<organism evidence="1 2">
    <name type="scientific">Phormidesmis priestleyi ULC007</name>
    <dbReference type="NCBI Taxonomy" id="1920490"/>
    <lineage>
        <taxon>Bacteria</taxon>
        <taxon>Bacillati</taxon>
        <taxon>Cyanobacteriota</taxon>
        <taxon>Cyanophyceae</taxon>
        <taxon>Leptolyngbyales</taxon>
        <taxon>Leptolyngbyaceae</taxon>
        <taxon>Phormidesmis</taxon>
    </lineage>
</organism>
<comment type="caution">
    <text evidence="1">The sequence shown here is derived from an EMBL/GenBank/DDBJ whole genome shotgun (WGS) entry which is preliminary data.</text>
</comment>
<dbReference type="EMBL" id="PVWG01000070">
    <property type="protein sequence ID" value="PSB15068.1"/>
    <property type="molecule type" value="Genomic_DNA"/>
</dbReference>
<reference evidence="1 2" key="1">
    <citation type="submission" date="2018-02" db="EMBL/GenBank/DDBJ databases">
        <authorList>
            <person name="Cohen D.B."/>
            <person name="Kent A.D."/>
        </authorList>
    </citation>
    <scope>NUCLEOTIDE SEQUENCE [LARGE SCALE GENOMIC DNA]</scope>
    <source>
        <strain evidence="1 2">ULC007</strain>
    </source>
</reference>
<reference evidence="1 2" key="2">
    <citation type="submission" date="2018-03" db="EMBL/GenBank/DDBJ databases">
        <title>The ancient ancestry and fast evolution of plastids.</title>
        <authorList>
            <person name="Moore K.R."/>
            <person name="Magnabosco C."/>
            <person name="Momper L."/>
            <person name="Gold D.A."/>
            <person name="Bosak T."/>
            <person name="Fournier G.P."/>
        </authorList>
    </citation>
    <scope>NUCLEOTIDE SEQUENCE [LARGE SCALE GENOMIC DNA]</scope>
    <source>
        <strain evidence="1 2">ULC007</strain>
    </source>
</reference>
<evidence type="ECO:0000313" key="2">
    <source>
        <dbReference type="Proteomes" id="UP000238634"/>
    </source>
</evidence>
<dbReference type="AlphaFoldDB" id="A0A2T1D3K8"/>
<name>A0A2T1D3K8_9CYAN</name>
<keyword evidence="2" id="KW-1185">Reference proteome</keyword>
<evidence type="ECO:0000313" key="1">
    <source>
        <dbReference type="EMBL" id="PSB15068.1"/>
    </source>
</evidence>
<dbReference type="RefSeq" id="WP_073075083.1">
    <property type="nucleotide sequence ID" value="NZ_MPPI01000059.1"/>
</dbReference>
<proteinExistence type="predicted"/>
<dbReference type="OrthoDB" id="9182647at2"/>
<sequence length="127" mass="14334">MTRKSMRSALNASLEAEDEAVRNRFEKAESLLGEKPPVGEQLVDTVPVVKEQSKKERVIRDSFTLPSRDYELITAVRQRCLNSAVNINKSEVIRAGLYALMEMSEEDLIDLGNNLEKVKTGRPTEKL</sequence>